<dbReference type="PANTHER" id="PTHR32004:SF1">
    <property type="entry name" value="TRNA LIGASE"/>
    <property type="match status" value="1"/>
</dbReference>
<reference evidence="2" key="1">
    <citation type="submission" date="2016-04" db="EMBL/GenBank/DDBJ databases">
        <authorList>
            <person name="Evans L.H."/>
            <person name="Alamgir A."/>
            <person name="Owens N."/>
            <person name="Weber N.D."/>
            <person name="Virtaneva K."/>
            <person name="Barbian K."/>
            <person name="Babar A."/>
            <person name="Rosenke K."/>
        </authorList>
    </citation>
    <scope>NUCLEOTIDE SEQUENCE [LARGE SCALE GENOMIC DNA]</scope>
    <source>
        <strain evidence="2">CBS 101.48</strain>
    </source>
</reference>
<dbReference type="AlphaFoldDB" id="A0A168PSH1"/>
<dbReference type="Pfam" id="PF09511">
    <property type="entry name" value="RNA_lig_T4_1"/>
    <property type="match status" value="1"/>
</dbReference>
<organism evidence="2">
    <name type="scientific">Absidia glauca</name>
    <name type="common">Pin mould</name>
    <dbReference type="NCBI Taxonomy" id="4829"/>
    <lineage>
        <taxon>Eukaryota</taxon>
        <taxon>Fungi</taxon>
        <taxon>Fungi incertae sedis</taxon>
        <taxon>Mucoromycota</taxon>
        <taxon>Mucoromycotina</taxon>
        <taxon>Mucoromycetes</taxon>
        <taxon>Mucorales</taxon>
        <taxon>Cunninghamellaceae</taxon>
        <taxon>Absidia</taxon>
    </lineage>
</organism>
<dbReference type="OMA" id="SWTMRES"/>
<dbReference type="STRING" id="4829.A0A168PSH1"/>
<evidence type="ECO:0000259" key="1">
    <source>
        <dbReference type="Pfam" id="PF09511"/>
    </source>
</evidence>
<proteinExistence type="predicted"/>
<dbReference type="InParanoid" id="A0A168PSH1"/>
<evidence type="ECO:0000313" key="3">
    <source>
        <dbReference type="Proteomes" id="UP000078561"/>
    </source>
</evidence>
<dbReference type="OrthoDB" id="276239at2759"/>
<dbReference type="GO" id="GO:0005634">
    <property type="term" value="C:nucleus"/>
    <property type="evidence" value="ECO:0007669"/>
    <property type="project" value="TreeGrafter"/>
</dbReference>
<name>A0A168PSH1_ABSGL</name>
<dbReference type="GO" id="GO:0006388">
    <property type="term" value="P:tRNA splicing, via endonucleolytic cleavage and ligation"/>
    <property type="evidence" value="ECO:0007669"/>
    <property type="project" value="TreeGrafter"/>
</dbReference>
<gene>
    <name evidence="2" type="primary">ABSGL_08714.1 scaffold 10421</name>
</gene>
<dbReference type="PANTHER" id="PTHR32004">
    <property type="entry name" value="TRNA LIGASE"/>
    <property type="match status" value="1"/>
</dbReference>
<dbReference type="InterPro" id="IPR019039">
    <property type="entry name" value="T4-Rnl1-like_N"/>
</dbReference>
<accession>A0A168PSH1</accession>
<dbReference type="EMBL" id="LT554016">
    <property type="protein sequence ID" value="SAM02898.1"/>
    <property type="molecule type" value="Genomic_DNA"/>
</dbReference>
<dbReference type="GO" id="GO:0003972">
    <property type="term" value="F:RNA ligase (ATP) activity"/>
    <property type="evidence" value="ECO:0007669"/>
    <property type="project" value="TreeGrafter"/>
</dbReference>
<dbReference type="Proteomes" id="UP000078561">
    <property type="component" value="Unassembled WGS sequence"/>
</dbReference>
<feature type="domain" description="T4 RNA ligase 1-like N-terminal" evidence="1">
    <location>
        <begin position="14"/>
        <end position="235"/>
    </location>
</feature>
<protein>
    <recommendedName>
        <fullName evidence="1">T4 RNA ligase 1-like N-terminal domain-containing protein</fullName>
    </recommendedName>
</protein>
<evidence type="ECO:0000313" key="2">
    <source>
        <dbReference type="EMBL" id="SAM02898.1"/>
    </source>
</evidence>
<keyword evidence="3" id="KW-1185">Reference proteome</keyword>
<sequence length="335" mass="38802">MRDHLYKKHRYPTQARGLFTMCQDGRYTVKVRGYDKFFNINETEVTQWHVLERKVQGPFEITAKENGCIIFITAPTPDTLLATSKHTIPDPIDNASSHGGMGYRWLLDHLASTMTDPSSLASWVHHYRLTLVAELCDDGFEEHVVPYPTSGLYLHGINYNTTTLRTLPISVVHAVARRFGFLTVDAQSLSTLADVRLLADRVQTDPKWNGGKESEGMVVRCQLDKQDFFFKVKNDTYLVYREYRELTKQLLKVTPEIGVVVPLKKPKVRYEKAWYYVAWLLLRVVDHPEWFAHYLENKGVVKVRQAFEQDWEAGNVALLDVDHVDRWVERDSKGW</sequence>